<keyword evidence="10" id="KW-0902">Two-component regulatory system</keyword>
<evidence type="ECO:0000256" key="13">
    <source>
        <dbReference type="SAM" id="Phobius"/>
    </source>
</evidence>
<feature type="domain" description="HAMP" evidence="15">
    <location>
        <begin position="200"/>
        <end position="262"/>
    </location>
</feature>
<proteinExistence type="predicted"/>
<accession>A0A0F0LN13</accession>
<evidence type="ECO:0000256" key="10">
    <source>
        <dbReference type="ARBA" id="ARBA00023012"/>
    </source>
</evidence>
<dbReference type="AlphaFoldDB" id="A0A0F0LN13"/>
<reference evidence="16 17" key="1">
    <citation type="submission" date="2015-02" db="EMBL/GenBank/DDBJ databases">
        <title>Draft genome sequences of ten Microbacterium spp. with emphasis on heavy metal contaminated environments.</title>
        <authorList>
            <person name="Corretto E."/>
        </authorList>
    </citation>
    <scope>NUCLEOTIDE SEQUENCE [LARGE SCALE GENOMIC DNA]</scope>
    <source>
        <strain evidence="16 17">ARN176</strain>
    </source>
</reference>
<evidence type="ECO:0000256" key="8">
    <source>
        <dbReference type="ARBA" id="ARBA00022777"/>
    </source>
</evidence>
<name>A0A0F0LN13_9MICO</name>
<dbReference type="Gene3D" id="3.30.565.10">
    <property type="entry name" value="Histidine kinase-like ATPase, C-terminal domain"/>
    <property type="match status" value="1"/>
</dbReference>
<evidence type="ECO:0000256" key="4">
    <source>
        <dbReference type="ARBA" id="ARBA00012438"/>
    </source>
</evidence>
<evidence type="ECO:0000259" key="15">
    <source>
        <dbReference type="PROSITE" id="PS50885"/>
    </source>
</evidence>
<dbReference type="InterPro" id="IPR036097">
    <property type="entry name" value="HisK_dim/P_sf"/>
</dbReference>
<evidence type="ECO:0000256" key="11">
    <source>
        <dbReference type="ARBA" id="ARBA00023136"/>
    </source>
</evidence>
<evidence type="ECO:0000313" key="16">
    <source>
        <dbReference type="EMBL" id="KJL34617.1"/>
    </source>
</evidence>
<comment type="subcellular location">
    <subcellularLocation>
        <location evidence="3">Cell membrane</location>
    </subcellularLocation>
</comment>
<organism evidence="16 17">
    <name type="scientific">Microbacterium azadirachtae</name>
    <dbReference type="NCBI Taxonomy" id="582680"/>
    <lineage>
        <taxon>Bacteria</taxon>
        <taxon>Bacillati</taxon>
        <taxon>Actinomycetota</taxon>
        <taxon>Actinomycetes</taxon>
        <taxon>Micrococcales</taxon>
        <taxon>Microbacteriaceae</taxon>
        <taxon>Microbacterium</taxon>
    </lineage>
</organism>
<dbReference type="EMBL" id="JYIX01000026">
    <property type="protein sequence ID" value="KJL34617.1"/>
    <property type="molecule type" value="Genomic_DNA"/>
</dbReference>
<dbReference type="Proteomes" id="UP000033740">
    <property type="component" value="Unassembled WGS sequence"/>
</dbReference>
<dbReference type="CDD" id="cd00082">
    <property type="entry name" value="HisKA"/>
    <property type="match status" value="1"/>
</dbReference>
<comment type="caution">
    <text evidence="16">The sequence shown here is derived from an EMBL/GenBank/DDBJ whole genome shotgun (WGS) entry which is preliminary data.</text>
</comment>
<dbReference type="Pfam" id="PF00672">
    <property type="entry name" value="HAMP"/>
    <property type="match status" value="1"/>
</dbReference>
<dbReference type="InterPro" id="IPR003660">
    <property type="entry name" value="HAMP_dom"/>
</dbReference>
<keyword evidence="5" id="KW-0597">Phosphoprotein</keyword>
<dbReference type="InterPro" id="IPR003594">
    <property type="entry name" value="HATPase_dom"/>
</dbReference>
<dbReference type="SUPFAM" id="SSF55874">
    <property type="entry name" value="ATPase domain of HSP90 chaperone/DNA topoisomerase II/histidine kinase"/>
    <property type="match status" value="1"/>
</dbReference>
<gene>
    <name evidence="16" type="primary">tcrY_1</name>
    <name evidence="16" type="ORF">RS86_00668</name>
</gene>
<dbReference type="SUPFAM" id="SSF47384">
    <property type="entry name" value="Homodimeric domain of signal transducing histidine kinase"/>
    <property type="match status" value="1"/>
</dbReference>
<dbReference type="SMART" id="SM00304">
    <property type="entry name" value="HAMP"/>
    <property type="match status" value="1"/>
</dbReference>
<sequence>MNPFRTRPRGPLSLQTRLMAAVTGFVSLILVVIAIATSVVLGNVLNGRLQDELAATTKNVGTQAMQKLVLGHVVPDASDLVVGPTGVQNGTLVIVVTPAGSATGTVVTADRVAQDLTPLQIHQAVTALSEGRYTEDLSQLGDYQFVHQPVPASGPAQFEVITGLPRASTEAQITTLFSMIALTTIGGLILLALSTAITIRVALRPLREVAATANRVANQPLDRGDVSITERVPAAEADPRTETGLVGSALNTLLDHVDASLAVRQRNEERMRQFVADASHELRTPLSSIRGYSELSLRALTRSDAPEDPATASAHTALERIQAQSLRMTSLVEDLLLLARLEEGRELTLSTVDLSRLAIEGVEDARPTAPDHVWAIDVPEEPVELIGDTGRLQQVVTNLLANARTHTPAGTRIAIEVAEEGSEVVLRVRDDGPGIDPAVRDELFSRFARGDRSRNRATGGSGLGLSITKAIVDGHGGTISVQSEPGATLFTVRLPKVPQATVGAAQTRPADAAPPRPADKDAPRQHHADRPAPRHRDADAPRGAENHGDAGSHQLGRTLGGR</sequence>
<dbReference type="InterPro" id="IPR036890">
    <property type="entry name" value="HATPase_C_sf"/>
</dbReference>
<protein>
    <recommendedName>
        <fullName evidence="4">histidine kinase</fullName>
        <ecNumber evidence="4">2.7.13.3</ecNumber>
    </recommendedName>
</protein>
<comment type="cofactor">
    <cofactor evidence="2">
        <name>a divalent metal cation</name>
        <dbReference type="ChEBI" id="CHEBI:60240"/>
    </cofactor>
</comment>
<dbReference type="PANTHER" id="PTHR43711">
    <property type="entry name" value="TWO-COMPONENT HISTIDINE KINASE"/>
    <property type="match status" value="1"/>
</dbReference>
<keyword evidence="8 16" id="KW-0418">Kinase</keyword>
<dbReference type="GO" id="GO:0005886">
    <property type="term" value="C:plasma membrane"/>
    <property type="evidence" value="ECO:0007669"/>
    <property type="project" value="UniProtKB-SubCell"/>
</dbReference>
<dbReference type="Gene3D" id="1.10.287.130">
    <property type="match status" value="1"/>
</dbReference>
<evidence type="ECO:0000256" key="3">
    <source>
        <dbReference type="ARBA" id="ARBA00004236"/>
    </source>
</evidence>
<feature type="transmembrane region" description="Helical" evidence="13">
    <location>
        <begin position="176"/>
        <end position="197"/>
    </location>
</feature>
<evidence type="ECO:0000313" key="17">
    <source>
        <dbReference type="Proteomes" id="UP000033740"/>
    </source>
</evidence>
<evidence type="ECO:0000256" key="5">
    <source>
        <dbReference type="ARBA" id="ARBA00022553"/>
    </source>
</evidence>
<evidence type="ECO:0000256" key="6">
    <source>
        <dbReference type="ARBA" id="ARBA00022679"/>
    </source>
</evidence>
<evidence type="ECO:0000256" key="12">
    <source>
        <dbReference type="SAM" id="MobiDB-lite"/>
    </source>
</evidence>
<keyword evidence="11 13" id="KW-0472">Membrane</keyword>
<feature type="region of interest" description="Disordered" evidence="12">
    <location>
        <begin position="501"/>
        <end position="562"/>
    </location>
</feature>
<dbReference type="CDD" id="cd00075">
    <property type="entry name" value="HATPase"/>
    <property type="match status" value="1"/>
</dbReference>
<dbReference type="GO" id="GO:0005509">
    <property type="term" value="F:calcium ion binding"/>
    <property type="evidence" value="ECO:0007669"/>
    <property type="project" value="UniProtKB-ARBA"/>
</dbReference>
<dbReference type="Pfam" id="PF02518">
    <property type="entry name" value="HATPase_c"/>
    <property type="match status" value="1"/>
</dbReference>
<feature type="domain" description="Histidine kinase" evidence="14">
    <location>
        <begin position="277"/>
        <end position="498"/>
    </location>
</feature>
<dbReference type="GO" id="GO:0000155">
    <property type="term" value="F:phosphorelay sensor kinase activity"/>
    <property type="evidence" value="ECO:0007669"/>
    <property type="project" value="InterPro"/>
</dbReference>
<keyword evidence="6 16" id="KW-0808">Transferase</keyword>
<keyword evidence="17" id="KW-1185">Reference proteome</keyword>
<dbReference type="PROSITE" id="PS50885">
    <property type="entry name" value="HAMP"/>
    <property type="match status" value="1"/>
</dbReference>
<dbReference type="PANTHER" id="PTHR43711:SF1">
    <property type="entry name" value="HISTIDINE KINASE 1"/>
    <property type="match status" value="1"/>
</dbReference>
<dbReference type="InterPro" id="IPR050736">
    <property type="entry name" value="Sensor_HK_Regulatory"/>
</dbReference>
<dbReference type="FunFam" id="1.10.287.130:FF:000001">
    <property type="entry name" value="Two-component sensor histidine kinase"/>
    <property type="match status" value="1"/>
</dbReference>
<dbReference type="FunFam" id="3.30.565.10:FF:000006">
    <property type="entry name" value="Sensor histidine kinase WalK"/>
    <property type="match status" value="1"/>
</dbReference>
<dbReference type="Pfam" id="PF00512">
    <property type="entry name" value="HisKA"/>
    <property type="match status" value="1"/>
</dbReference>
<dbReference type="InterPro" id="IPR005467">
    <property type="entry name" value="His_kinase_dom"/>
</dbReference>
<feature type="compositionally biased region" description="Basic and acidic residues" evidence="12">
    <location>
        <begin position="517"/>
        <end position="550"/>
    </location>
</feature>
<dbReference type="STRING" id="582680.RS86_00668"/>
<comment type="catalytic activity">
    <reaction evidence="1">
        <text>ATP + protein L-histidine = ADP + protein N-phospho-L-histidine.</text>
        <dbReference type="EC" id="2.7.13.3"/>
    </reaction>
</comment>
<dbReference type="SMART" id="SM00387">
    <property type="entry name" value="HATPase_c"/>
    <property type="match status" value="1"/>
</dbReference>
<evidence type="ECO:0000256" key="2">
    <source>
        <dbReference type="ARBA" id="ARBA00001968"/>
    </source>
</evidence>
<evidence type="ECO:0000256" key="9">
    <source>
        <dbReference type="ARBA" id="ARBA00022989"/>
    </source>
</evidence>
<dbReference type="PRINTS" id="PR00344">
    <property type="entry name" value="BCTRLSENSOR"/>
</dbReference>
<feature type="transmembrane region" description="Helical" evidence="13">
    <location>
        <begin position="20"/>
        <end position="41"/>
    </location>
</feature>
<dbReference type="Gene3D" id="6.10.340.10">
    <property type="match status" value="1"/>
</dbReference>
<keyword evidence="9 13" id="KW-1133">Transmembrane helix</keyword>
<dbReference type="PROSITE" id="PS50109">
    <property type="entry name" value="HIS_KIN"/>
    <property type="match status" value="1"/>
</dbReference>
<dbReference type="SMART" id="SM00388">
    <property type="entry name" value="HisKA"/>
    <property type="match status" value="1"/>
</dbReference>
<evidence type="ECO:0000259" key="14">
    <source>
        <dbReference type="PROSITE" id="PS50109"/>
    </source>
</evidence>
<dbReference type="EC" id="2.7.13.3" evidence="4"/>
<dbReference type="InterPro" id="IPR004358">
    <property type="entry name" value="Sig_transdc_His_kin-like_C"/>
</dbReference>
<evidence type="ECO:0000256" key="1">
    <source>
        <dbReference type="ARBA" id="ARBA00000085"/>
    </source>
</evidence>
<evidence type="ECO:0000256" key="7">
    <source>
        <dbReference type="ARBA" id="ARBA00022692"/>
    </source>
</evidence>
<dbReference type="InterPro" id="IPR003661">
    <property type="entry name" value="HisK_dim/P_dom"/>
</dbReference>
<keyword evidence="7 13" id="KW-0812">Transmembrane</keyword>
<dbReference type="PATRIC" id="fig|582680.6.peg.690"/>